<accession>A0A3R8LQH2</accession>
<comment type="caution">
    <text evidence="1">The sequence shown here is derived from an EMBL/GenBank/DDBJ whole genome shotgun (WGS) entry which is preliminary data.</text>
</comment>
<evidence type="ECO:0000313" key="1">
    <source>
        <dbReference type="EMBL" id="RRN44421.1"/>
    </source>
</evidence>
<organism evidence="1 2">
    <name type="scientific">Lautropia dentalis</name>
    <dbReference type="NCBI Taxonomy" id="2490857"/>
    <lineage>
        <taxon>Bacteria</taxon>
        <taxon>Pseudomonadati</taxon>
        <taxon>Pseudomonadota</taxon>
        <taxon>Betaproteobacteria</taxon>
        <taxon>Burkholderiales</taxon>
        <taxon>Burkholderiaceae</taxon>
        <taxon>Lautropia</taxon>
    </lineage>
</organism>
<dbReference type="Proteomes" id="UP000270261">
    <property type="component" value="Unassembled WGS sequence"/>
</dbReference>
<dbReference type="RefSeq" id="WP_125096614.1">
    <property type="nucleotide sequence ID" value="NZ_RRUE01000002.1"/>
</dbReference>
<proteinExistence type="predicted"/>
<reference evidence="1 2" key="1">
    <citation type="submission" date="2018-11" db="EMBL/GenBank/DDBJ databases">
        <title>Genome sequencing of Lautropia sp. KCOM 2505 (= ChDC F240).</title>
        <authorList>
            <person name="Kook J.-K."/>
            <person name="Park S.-N."/>
            <person name="Lim Y.K."/>
        </authorList>
    </citation>
    <scope>NUCLEOTIDE SEQUENCE [LARGE SCALE GENOMIC DNA]</scope>
    <source>
        <strain evidence="1 2">KCOM 2505</strain>
    </source>
</reference>
<dbReference type="EMBL" id="RRUE01000002">
    <property type="protein sequence ID" value="RRN44421.1"/>
    <property type="molecule type" value="Genomic_DNA"/>
</dbReference>
<sequence length="69" mass="7228">MRELNQNELNTIAGGDSNHFANAGWDIGKALGTMVGIVGGPAASGNPVFTNALAGFKFGLRIDNLLRQK</sequence>
<evidence type="ECO:0008006" key="3">
    <source>
        <dbReference type="Google" id="ProtNLM"/>
    </source>
</evidence>
<dbReference type="AlphaFoldDB" id="A0A3R8LQH2"/>
<evidence type="ECO:0000313" key="2">
    <source>
        <dbReference type="Proteomes" id="UP000270261"/>
    </source>
</evidence>
<gene>
    <name evidence="1" type="ORF">EHV23_14040</name>
</gene>
<name>A0A3R8LQH2_9BURK</name>
<protein>
    <recommendedName>
        <fullName evidence="3">Bacteriocin</fullName>
    </recommendedName>
</protein>
<keyword evidence="2" id="KW-1185">Reference proteome</keyword>